<comment type="similarity">
    <text evidence="2">Belongs to the TonB-dependent receptor family. Hemoglobin/haptoglobin binding protein subfamily.</text>
</comment>
<evidence type="ECO:0000256" key="12">
    <source>
        <dbReference type="RuleBase" id="RU003357"/>
    </source>
</evidence>
<comment type="subcellular location">
    <subcellularLocation>
        <location evidence="1 11">Cell outer membrane</location>
        <topology evidence="1 11">Multi-pass membrane protein</topology>
    </subcellularLocation>
</comment>
<evidence type="ECO:0000256" key="8">
    <source>
        <dbReference type="ARBA" id="ARBA00023136"/>
    </source>
</evidence>
<dbReference type="InterPro" id="IPR039426">
    <property type="entry name" value="TonB-dep_rcpt-like"/>
</dbReference>
<reference evidence="16 17" key="1">
    <citation type="submission" date="2018-04" db="EMBL/GenBank/DDBJ databases">
        <title>Genomic Encyclopedia of Type Strains, Phase IV (KMG-IV): sequencing the most valuable type-strain genomes for metagenomic binning, comparative biology and taxonomic classification.</title>
        <authorList>
            <person name="Goeker M."/>
        </authorList>
    </citation>
    <scope>NUCLEOTIDE SEQUENCE [LARGE SCALE GENOMIC DNA]</scope>
    <source>
        <strain evidence="16 17">DSM 104150</strain>
    </source>
</reference>
<protein>
    <submittedName>
        <fullName evidence="16">Outer membrane receptor for ferrienterochelin and colicins</fullName>
    </submittedName>
</protein>
<comment type="caution">
    <text evidence="16">The sequence shown here is derived from an EMBL/GenBank/DDBJ whole genome shotgun (WGS) entry which is preliminary data.</text>
</comment>
<feature type="domain" description="TonB-dependent receptor-like beta-barrel" evidence="14">
    <location>
        <begin position="191"/>
        <end position="619"/>
    </location>
</feature>
<dbReference type="Pfam" id="PF00593">
    <property type="entry name" value="TonB_dep_Rec_b-barrel"/>
    <property type="match status" value="1"/>
</dbReference>
<feature type="domain" description="TonB-dependent receptor plug" evidence="15">
    <location>
        <begin position="54"/>
        <end position="158"/>
    </location>
</feature>
<dbReference type="PANTHER" id="PTHR30069:SF29">
    <property type="entry name" value="HEMOGLOBIN AND HEMOGLOBIN-HAPTOGLOBIN-BINDING PROTEIN 1-RELATED"/>
    <property type="match status" value="1"/>
</dbReference>
<dbReference type="GO" id="GO:0009279">
    <property type="term" value="C:cell outer membrane"/>
    <property type="evidence" value="ECO:0007669"/>
    <property type="project" value="UniProtKB-SubCell"/>
</dbReference>
<evidence type="ECO:0000256" key="2">
    <source>
        <dbReference type="ARBA" id="ARBA00008143"/>
    </source>
</evidence>
<dbReference type="PANTHER" id="PTHR30069">
    <property type="entry name" value="TONB-DEPENDENT OUTER MEMBRANE RECEPTOR"/>
    <property type="match status" value="1"/>
</dbReference>
<keyword evidence="9 16" id="KW-0675">Receptor</keyword>
<evidence type="ECO:0000259" key="15">
    <source>
        <dbReference type="Pfam" id="PF07715"/>
    </source>
</evidence>
<dbReference type="Proteomes" id="UP000248330">
    <property type="component" value="Unassembled WGS sequence"/>
</dbReference>
<dbReference type="InterPro" id="IPR012910">
    <property type="entry name" value="Plug_dom"/>
</dbReference>
<keyword evidence="4 11" id="KW-1134">Transmembrane beta strand</keyword>
<proteinExistence type="inferred from homology"/>
<evidence type="ECO:0000256" key="10">
    <source>
        <dbReference type="ARBA" id="ARBA00023237"/>
    </source>
</evidence>
<accession>A0A318EG64</accession>
<evidence type="ECO:0000256" key="7">
    <source>
        <dbReference type="ARBA" id="ARBA00023077"/>
    </source>
</evidence>
<dbReference type="Gene3D" id="2.170.130.10">
    <property type="entry name" value="TonB-dependent receptor, plug domain"/>
    <property type="match status" value="1"/>
</dbReference>
<keyword evidence="10 11" id="KW-0998">Cell outer membrane</keyword>
<feature type="signal peptide" evidence="13">
    <location>
        <begin position="1"/>
        <end position="18"/>
    </location>
</feature>
<evidence type="ECO:0000256" key="1">
    <source>
        <dbReference type="ARBA" id="ARBA00004571"/>
    </source>
</evidence>
<keyword evidence="6 13" id="KW-0732">Signal</keyword>
<keyword evidence="17" id="KW-1185">Reference proteome</keyword>
<evidence type="ECO:0000256" key="5">
    <source>
        <dbReference type="ARBA" id="ARBA00022692"/>
    </source>
</evidence>
<dbReference type="GO" id="GO:0044718">
    <property type="term" value="P:siderophore transmembrane transport"/>
    <property type="evidence" value="ECO:0007669"/>
    <property type="project" value="TreeGrafter"/>
</dbReference>
<evidence type="ECO:0000256" key="13">
    <source>
        <dbReference type="SAM" id="SignalP"/>
    </source>
</evidence>
<keyword evidence="3 11" id="KW-0813">Transport</keyword>
<keyword evidence="7 12" id="KW-0798">TonB box</keyword>
<organism evidence="16 17">
    <name type="scientific">Sinimarinibacterium flocculans</name>
    <dbReference type="NCBI Taxonomy" id="985250"/>
    <lineage>
        <taxon>Bacteria</taxon>
        <taxon>Pseudomonadati</taxon>
        <taxon>Pseudomonadota</taxon>
        <taxon>Gammaproteobacteria</taxon>
        <taxon>Nevskiales</taxon>
        <taxon>Nevskiaceae</taxon>
        <taxon>Sinimarinibacterium</taxon>
    </lineage>
</organism>
<dbReference type="GO" id="GO:0015344">
    <property type="term" value="F:siderophore uptake transmembrane transporter activity"/>
    <property type="evidence" value="ECO:0007669"/>
    <property type="project" value="TreeGrafter"/>
</dbReference>
<dbReference type="EMBL" id="QICN01000006">
    <property type="protein sequence ID" value="PXV67199.1"/>
    <property type="molecule type" value="Genomic_DNA"/>
</dbReference>
<dbReference type="RefSeq" id="WP_170124016.1">
    <property type="nucleotide sequence ID" value="NZ_CAWNXA010000006.1"/>
</dbReference>
<dbReference type="InterPro" id="IPR037066">
    <property type="entry name" value="Plug_dom_sf"/>
</dbReference>
<name>A0A318EG64_9GAMM</name>
<dbReference type="SUPFAM" id="SSF56935">
    <property type="entry name" value="Porins"/>
    <property type="match status" value="1"/>
</dbReference>
<keyword evidence="8 11" id="KW-0472">Membrane</keyword>
<dbReference type="CDD" id="cd01347">
    <property type="entry name" value="ligand_gated_channel"/>
    <property type="match status" value="1"/>
</dbReference>
<evidence type="ECO:0000256" key="6">
    <source>
        <dbReference type="ARBA" id="ARBA00022729"/>
    </source>
</evidence>
<feature type="chain" id="PRO_5016347797" evidence="13">
    <location>
        <begin position="19"/>
        <end position="644"/>
    </location>
</feature>
<evidence type="ECO:0000256" key="11">
    <source>
        <dbReference type="PROSITE-ProRule" id="PRU01360"/>
    </source>
</evidence>
<dbReference type="AlphaFoldDB" id="A0A318EG64"/>
<evidence type="ECO:0000313" key="16">
    <source>
        <dbReference type="EMBL" id="PXV67199.1"/>
    </source>
</evidence>
<dbReference type="InterPro" id="IPR036942">
    <property type="entry name" value="Beta-barrel_TonB_sf"/>
</dbReference>
<dbReference type="InterPro" id="IPR000531">
    <property type="entry name" value="Beta-barrel_TonB"/>
</dbReference>
<keyword evidence="5 11" id="KW-0812">Transmembrane</keyword>
<gene>
    <name evidence="16" type="ORF">C8D93_106176</name>
</gene>
<evidence type="ECO:0000313" key="17">
    <source>
        <dbReference type="Proteomes" id="UP000248330"/>
    </source>
</evidence>
<evidence type="ECO:0000259" key="14">
    <source>
        <dbReference type="Pfam" id="PF00593"/>
    </source>
</evidence>
<dbReference type="Pfam" id="PF07715">
    <property type="entry name" value="Plug"/>
    <property type="match status" value="1"/>
</dbReference>
<sequence length="644" mass="70191">MARCASIAFGALAFPALAQPPSIPVDPLRDEVTAAETVVLDPVVVTGTRTEHRLSDAPVEVQLITARDIRNSGARDLAELLEREGGVTVTRQAARGTRIEIQGLSSEHVLILVDGRRMIGLVNGAIDLTRLRIADVERVEIVKGPVSALYGADALGGVVNVITRKGGSGLGGVVTVRGDTDANGEAWARGGFTLGTLDGQASAGYQHGEAYDLDDTTLSEDGPDGEGGYASAQADWALGDGVGIGLHGAYSLDDLRRLDPGIGSATTDTHKRIEEVRAGIAPYTRLGNRTELRFDLYYHRYFDQLLQTHAASGEVGLDEETLDELFVAAAQLDHRLDRHLLSVGIETQLERLRADRLADDAERDRQAVFVQDQFDLLDTRLQIVPGVRYDRDSQFGDQVSPKLALRYDLRQDLVLRAGVGRGYRAPDFKQLLLRFENSGVGYRVDGNPDLTPERSVGYNLGATWFANASSSIALSAYHHRVRDLIEIVQTDAGPPVVFGYRNLASARLTGVDLQAQWRPLPSWELRAGYGWLDAEDRDSGEPLSGRAEHRGHAALRFEPGTCALQLRGVWIGARRFGTEISTEGPPGASGTASPYALFDLRGEWRAHRRLQVALGVDNLFDEGDPDFLPIAPRSAYLELQWTMY</sequence>
<dbReference type="PROSITE" id="PS52016">
    <property type="entry name" value="TONB_DEPENDENT_REC_3"/>
    <property type="match status" value="1"/>
</dbReference>
<dbReference type="Gene3D" id="2.40.170.20">
    <property type="entry name" value="TonB-dependent receptor, beta-barrel domain"/>
    <property type="match status" value="1"/>
</dbReference>
<evidence type="ECO:0000256" key="9">
    <source>
        <dbReference type="ARBA" id="ARBA00023170"/>
    </source>
</evidence>
<evidence type="ECO:0000256" key="3">
    <source>
        <dbReference type="ARBA" id="ARBA00022448"/>
    </source>
</evidence>
<evidence type="ECO:0000256" key="4">
    <source>
        <dbReference type="ARBA" id="ARBA00022452"/>
    </source>
</evidence>